<dbReference type="Proteomes" id="UP000283269">
    <property type="component" value="Unassembled WGS sequence"/>
</dbReference>
<evidence type="ECO:0000256" key="1">
    <source>
        <dbReference type="SAM" id="MobiDB-lite"/>
    </source>
</evidence>
<dbReference type="EMBL" id="NHYD01002516">
    <property type="protein sequence ID" value="PPQ86306.1"/>
    <property type="molecule type" value="Genomic_DNA"/>
</dbReference>
<dbReference type="InParanoid" id="A0A409X6C8"/>
<organism evidence="2 3">
    <name type="scientific">Psilocybe cyanescens</name>
    <dbReference type="NCBI Taxonomy" id="93625"/>
    <lineage>
        <taxon>Eukaryota</taxon>
        <taxon>Fungi</taxon>
        <taxon>Dikarya</taxon>
        <taxon>Basidiomycota</taxon>
        <taxon>Agaricomycotina</taxon>
        <taxon>Agaricomycetes</taxon>
        <taxon>Agaricomycetidae</taxon>
        <taxon>Agaricales</taxon>
        <taxon>Agaricineae</taxon>
        <taxon>Strophariaceae</taxon>
        <taxon>Psilocybe</taxon>
    </lineage>
</organism>
<feature type="compositionally biased region" description="Basic and acidic residues" evidence="1">
    <location>
        <begin position="585"/>
        <end position="595"/>
    </location>
</feature>
<feature type="compositionally biased region" description="Acidic residues" evidence="1">
    <location>
        <begin position="596"/>
        <end position="608"/>
    </location>
</feature>
<comment type="caution">
    <text evidence="2">The sequence shown here is derived from an EMBL/GenBank/DDBJ whole genome shotgun (WGS) entry which is preliminary data.</text>
</comment>
<reference evidence="2 3" key="1">
    <citation type="journal article" date="2018" name="Evol. Lett.">
        <title>Horizontal gene cluster transfer increased hallucinogenic mushroom diversity.</title>
        <authorList>
            <person name="Reynolds H.T."/>
            <person name="Vijayakumar V."/>
            <person name="Gluck-Thaler E."/>
            <person name="Korotkin H.B."/>
            <person name="Matheny P.B."/>
            <person name="Slot J.C."/>
        </authorList>
    </citation>
    <scope>NUCLEOTIDE SEQUENCE [LARGE SCALE GENOMIC DNA]</scope>
    <source>
        <strain evidence="2 3">2631</strain>
    </source>
</reference>
<evidence type="ECO:0000313" key="2">
    <source>
        <dbReference type="EMBL" id="PPQ86306.1"/>
    </source>
</evidence>
<feature type="compositionally biased region" description="Acidic residues" evidence="1">
    <location>
        <begin position="569"/>
        <end position="579"/>
    </location>
</feature>
<feature type="region of interest" description="Disordered" evidence="1">
    <location>
        <begin position="566"/>
        <end position="614"/>
    </location>
</feature>
<dbReference type="AlphaFoldDB" id="A0A409X6C8"/>
<evidence type="ECO:0000313" key="3">
    <source>
        <dbReference type="Proteomes" id="UP000283269"/>
    </source>
</evidence>
<name>A0A409X6C8_PSICY</name>
<dbReference type="OrthoDB" id="10598832at2759"/>
<feature type="region of interest" description="Disordered" evidence="1">
    <location>
        <begin position="91"/>
        <end position="112"/>
    </location>
</feature>
<proteinExistence type="predicted"/>
<protein>
    <submittedName>
        <fullName evidence="2">Uncharacterized protein</fullName>
    </submittedName>
</protein>
<keyword evidence="3" id="KW-1185">Reference proteome</keyword>
<sequence length="614" mass="70112">MSFASEMVMPLIIHMVKFYLTLTDPNPLQPLPEQEFLKSINTVNVLSPSFNPAILDIEFFCGLENLYNKHLAPFCQFFATTTSSLNNTFDFNATPNMNDEEDEDTPSTSTKPQDMVTLDWNKHFTEGYMPAVISFLQTWVKTKKTHFNEDRDIQALNHLVAKVQHRLEIQTYIPGISWHPKQLYLPLLTPSFFNYFLTSLNDVQPAVVALLMFLDPMCWFPINHARKDNSVSVFKVLELWIEKNIQVSKQTHVLNKILSLLIKSRHTTLPIFKQKLASKSYPTFPKTNYTTKHMSQHTKIAPTPPLKEHEIGSLNSEQKACMHLNTFMLHLQHLKVQNGRNVFNNEDFSDYQATNPGHKNITITCMMLSSPQDWTDFQKKFFSTTAAKNSARLLEAFSLCSFFWTIMQQSPQIKHLFSQIQHTITKSLASNGVFWPTAANWEFSLDEEVNLADNEHLAYLAPLQQDVAASVGGRAMKSMISKINRAFTDILDVAATLNDDEIQISEDIMCTLQQLLPQVGYAALCKHKKYISKKELKNVDHLRADQIKEALIGHAKLIETPPILISQLDDNDDDNDENSEPLPDIQDKGKEKAFATEEDMTIPSDFDDSLMLSE</sequence>
<gene>
    <name evidence="2" type="ORF">CVT25_005646</name>
</gene>
<accession>A0A409X6C8</accession>